<dbReference type="EMBL" id="RWIU01000002">
    <property type="protein sequence ID" value="RSK44141.1"/>
    <property type="molecule type" value="Genomic_DNA"/>
</dbReference>
<dbReference type="InterPro" id="IPR050228">
    <property type="entry name" value="Carboxylesterase_BioH"/>
</dbReference>
<keyword evidence="3" id="KW-1185">Reference proteome</keyword>
<dbReference type="Gene3D" id="3.40.50.1820">
    <property type="entry name" value="alpha/beta hydrolase"/>
    <property type="match status" value="1"/>
</dbReference>
<evidence type="ECO:0000259" key="1">
    <source>
        <dbReference type="Pfam" id="PF12697"/>
    </source>
</evidence>
<organism evidence="2 3">
    <name type="scientific">Hymenobacter perfusus</name>
    <dbReference type="NCBI Taxonomy" id="1236770"/>
    <lineage>
        <taxon>Bacteria</taxon>
        <taxon>Pseudomonadati</taxon>
        <taxon>Bacteroidota</taxon>
        <taxon>Cytophagia</taxon>
        <taxon>Cytophagales</taxon>
        <taxon>Hymenobacteraceae</taxon>
        <taxon>Hymenobacter</taxon>
    </lineage>
</organism>
<evidence type="ECO:0000313" key="2">
    <source>
        <dbReference type="EMBL" id="RSK44141.1"/>
    </source>
</evidence>
<dbReference type="OrthoDB" id="9814966at2"/>
<dbReference type="InterPro" id="IPR000073">
    <property type="entry name" value="AB_hydrolase_1"/>
</dbReference>
<dbReference type="SUPFAM" id="SSF53474">
    <property type="entry name" value="alpha/beta-Hydrolases"/>
    <property type="match status" value="1"/>
</dbReference>
<dbReference type="Proteomes" id="UP000270291">
    <property type="component" value="Unassembled WGS sequence"/>
</dbReference>
<name>A0A428KCL0_9BACT</name>
<dbReference type="PANTHER" id="PTHR43194">
    <property type="entry name" value="HYDROLASE ALPHA/BETA FOLD FAMILY"/>
    <property type="match status" value="1"/>
</dbReference>
<dbReference type="Pfam" id="PF12697">
    <property type="entry name" value="Abhydrolase_6"/>
    <property type="match status" value="1"/>
</dbReference>
<proteinExistence type="predicted"/>
<protein>
    <submittedName>
        <fullName evidence="2">Alpha/beta hydrolase</fullName>
    </submittedName>
</protein>
<accession>A0A428KCL0</accession>
<gene>
    <name evidence="2" type="ORF">EI293_06260</name>
</gene>
<dbReference type="PANTHER" id="PTHR43194:SF5">
    <property type="entry name" value="PIMELOYL-[ACYL-CARRIER PROTEIN] METHYL ESTER ESTERASE"/>
    <property type="match status" value="1"/>
</dbReference>
<evidence type="ECO:0000313" key="3">
    <source>
        <dbReference type="Proteomes" id="UP000270291"/>
    </source>
</evidence>
<feature type="domain" description="AB hydrolase-1" evidence="1">
    <location>
        <begin position="45"/>
        <end position="280"/>
    </location>
</feature>
<sequence>MQRSGKEVSATLSSKGYVLRKQLLPDEYFTPLARPMNPSPPAPTIVFITGAVVTAACWDNWKSFFEAAGYTCYAPDWPHKAAPAAVLRGQHPHSPIARNSLADVLKVYTDFIAQLPAPPIVIGHSFGGLIVQLLLQQGTVAAGVAIESAPPLGVVVPSRTLVRAVLPMLGLFSSLQTTFLPTFAQWQYAIANGLPRADQRAYYEKLAAPESKRTIRGALSWQARVNFRRPHAPLLFLAGGTDRIMPAALNRANYRRYRHPASIIEYHELPGRSHAMLGQPTWREDAELVLRWLLGLPG</sequence>
<reference evidence="2 3" key="1">
    <citation type="submission" date="2018-12" db="EMBL/GenBank/DDBJ databases">
        <authorList>
            <person name="Feng G."/>
            <person name="Zhu H."/>
        </authorList>
    </citation>
    <scope>NUCLEOTIDE SEQUENCE [LARGE SCALE GENOMIC DNA]</scope>
    <source>
        <strain evidence="2 3">LMG 26000</strain>
    </source>
</reference>
<dbReference type="InterPro" id="IPR029058">
    <property type="entry name" value="AB_hydrolase_fold"/>
</dbReference>
<comment type="caution">
    <text evidence="2">The sequence shown here is derived from an EMBL/GenBank/DDBJ whole genome shotgun (WGS) entry which is preliminary data.</text>
</comment>
<keyword evidence="2" id="KW-0378">Hydrolase</keyword>
<dbReference type="GO" id="GO:0016787">
    <property type="term" value="F:hydrolase activity"/>
    <property type="evidence" value="ECO:0007669"/>
    <property type="project" value="UniProtKB-KW"/>
</dbReference>
<dbReference type="AlphaFoldDB" id="A0A428KCL0"/>